<organism evidence="3 4">
    <name type="scientific">Tritrichomonas musculus</name>
    <dbReference type="NCBI Taxonomy" id="1915356"/>
    <lineage>
        <taxon>Eukaryota</taxon>
        <taxon>Metamonada</taxon>
        <taxon>Parabasalia</taxon>
        <taxon>Tritrichomonadida</taxon>
        <taxon>Tritrichomonadidae</taxon>
        <taxon>Tritrichomonas</taxon>
    </lineage>
</organism>
<keyword evidence="1" id="KW-0175">Coiled coil</keyword>
<gene>
    <name evidence="3" type="ORF">M9Y10_010359</name>
</gene>
<name>A0ABR2ILP7_9EUKA</name>
<feature type="region of interest" description="Disordered" evidence="2">
    <location>
        <begin position="490"/>
        <end position="674"/>
    </location>
</feature>
<evidence type="ECO:0000256" key="1">
    <source>
        <dbReference type="SAM" id="Coils"/>
    </source>
</evidence>
<feature type="compositionally biased region" description="Basic and acidic residues" evidence="2">
    <location>
        <begin position="597"/>
        <end position="674"/>
    </location>
</feature>
<comment type="caution">
    <text evidence="3">The sequence shown here is derived from an EMBL/GenBank/DDBJ whole genome shotgun (WGS) entry which is preliminary data.</text>
</comment>
<feature type="compositionally biased region" description="Basic and acidic residues" evidence="2">
    <location>
        <begin position="530"/>
        <end position="590"/>
    </location>
</feature>
<feature type="coiled-coil region" evidence="1">
    <location>
        <begin position="168"/>
        <end position="258"/>
    </location>
</feature>
<dbReference type="SUPFAM" id="SSF90257">
    <property type="entry name" value="Myosin rod fragments"/>
    <property type="match status" value="1"/>
</dbReference>
<feature type="coiled-coil region" evidence="1">
    <location>
        <begin position="63"/>
        <end position="115"/>
    </location>
</feature>
<dbReference type="Proteomes" id="UP001470230">
    <property type="component" value="Unassembled WGS sequence"/>
</dbReference>
<keyword evidence="4" id="KW-1185">Reference proteome</keyword>
<evidence type="ECO:0000313" key="3">
    <source>
        <dbReference type="EMBL" id="KAK8864833.1"/>
    </source>
</evidence>
<evidence type="ECO:0000256" key="2">
    <source>
        <dbReference type="SAM" id="MobiDB-lite"/>
    </source>
</evidence>
<dbReference type="EMBL" id="JAPFFF010000016">
    <property type="protein sequence ID" value="KAK8864833.1"/>
    <property type="molecule type" value="Genomic_DNA"/>
</dbReference>
<feature type="compositionally biased region" description="Basic and acidic residues" evidence="2">
    <location>
        <begin position="500"/>
        <end position="523"/>
    </location>
</feature>
<proteinExistence type="predicted"/>
<evidence type="ECO:0000313" key="4">
    <source>
        <dbReference type="Proteomes" id="UP001470230"/>
    </source>
</evidence>
<sequence>MSEGDQFLETESNNDISNHTVSPSVFLQNLTAKVNGFQGGSSNSFAEVQRVRTELSNQLQSVSNKQEMQLRQLDSQLSMLQQEMRPKLQNIERQQGFTQKQLEEIRQRAQKLQMEELSPLQYKFDQLGIRFDRFMRVELESRIKPLQDDLRQSRAKLDELSSTVNTSFRKIDDQVNEMTQKVKNLNMNLNNSKSNYEEQISAIEPRLDALEREIAELSSSLTDFNAQGINDNPDFDVTDDISSQLRNVQLAVNRLQNETIPASIQESSTNLTDALQSVSQFCDDKISALESSLDSITCSNQVVDQQRQQAEEQLNQLHNTNFDVQNKLSNLQDSKSQLLLLEQAIESNSSDLRKLVSSLTSEASSMNGRAINSIDDDIRQLKNSIQASIRKLKETIRVSSRNNLEAQTQMLAQLSQLKNILYGKENAVERLMSAESRIRWCVASIQEIDNERLEAQKINGGPKTISLRIESIEERLASIDSRLNKIEPDKKAKTKKAKKAVADVKDEKTENKDENDDKSKKTENDDDDNVDSKDKVDDDEQQKNKDDSKKLNDVDDEKSKGKTENEDKKGVDSKVKSGDDDSKDDDTDKPSDDDDDDKRSKENTKDKGGVDSKEKSNDVKSTEDDTDKPSDSDTDDSNDKARDKVDVDSKENTKDKNDVDSKEKSDDGKDEKPN</sequence>
<feature type="coiled-coil region" evidence="1">
    <location>
        <begin position="300"/>
        <end position="327"/>
    </location>
</feature>
<accession>A0ABR2ILP7</accession>
<reference evidence="3 4" key="1">
    <citation type="submission" date="2024-04" db="EMBL/GenBank/DDBJ databases">
        <title>Tritrichomonas musculus Genome.</title>
        <authorList>
            <person name="Alves-Ferreira E."/>
            <person name="Grigg M."/>
            <person name="Lorenzi H."/>
            <person name="Galac M."/>
        </authorList>
    </citation>
    <scope>NUCLEOTIDE SEQUENCE [LARGE SCALE GENOMIC DNA]</scope>
    <source>
        <strain evidence="3 4">EAF2021</strain>
    </source>
</reference>
<protein>
    <submittedName>
        <fullName evidence="3">Uncharacterized protein</fullName>
    </submittedName>
</protein>
<dbReference type="Gene3D" id="1.20.5.2280">
    <property type="match status" value="1"/>
</dbReference>